<dbReference type="InterPro" id="IPR020846">
    <property type="entry name" value="MFS_dom"/>
</dbReference>
<dbReference type="Pfam" id="PF12832">
    <property type="entry name" value="MFS_1_like"/>
    <property type="match status" value="1"/>
</dbReference>
<feature type="transmembrane region" description="Helical" evidence="8">
    <location>
        <begin position="12"/>
        <end position="29"/>
    </location>
</feature>
<evidence type="ECO:0000313" key="11">
    <source>
        <dbReference type="Proteomes" id="UP000054262"/>
    </source>
</evidence>
<dbReference type="OrthoDB" id="9150135at2"/>
<proteinExistence type="predicted"/>
<dbReference type="Gene3D" id="1.20.1250.20">
    <property type="entry name" value="MFS general substrate transporter like domains"/>
    <property type="match status" value="2"/>
</dbReference>
<feature type="transmembrane region" description="Helical" evidence="8">
    <location>
        <begin position="72"/>
        <end position="90"/>
    </location>
</feature>
<evidence type="ECO:0000256" key="1">
    <source>
        <dbReference type="ARBA" id="ARBA00004429"/>
    </source>
</evidence>
<keyword evidence="4" id="KW-0997">Cell inner membrane</keyword>
<evidence type="ECO:0000256" key="6">
    <source>
        <dbReference type="ARBA" id="ARBA00022989"/>
    </source>
</evidence>
<organism evidence="10 11">
    <name type="scientific">Methylophilales bacterium HTCC2181</name>
    <dbReference type="NCBI Taxonomy" id="383631"/>
    <lineage>
        <taxon>Bacteria</taxon>
        <taxon>Pseudomonadati</taxon>
        <taxon>Pseudomonadota</taxon>
        <taxon>Betaproteobacteria</taxon>
        <taxon>Nitrosomonadales</taxon>
        <taxon>OM43 clade</taxon>
    </lineage>
</organism>
<feature type="transmembrane region" description="Helical" evidence="8">
    <location>
        <begin position="290"/>
        <end position="310"/>
    </location>
</feature>
<dbReference type="InterPro" id="IPR026032">
    <property type="entry name" value="HcaT-like"/>
</dbReference>
<dbReference type="Proteomes" id="UP000054262">
    <property type="component" value="Unassembled WGS sequence"/>
</dbReference>
<feature type="transmembrane region" description="Helical" evidence="8">
    <location>
        <begin position="201"/>
        <end position="224"/>
    </location>
</feature>
<gene>
    <name evidence="10" type="ORF">MB2181_05900</name>
</gene>
<dbReference type="InterPro" id="IPR036259">
    <property type="entry name" value="MFS_trans_sf"/>
</dbReference>
<dbReference type="NCBIfam" id="NF037955">
    <property type="entry name" value="mfs"/>
    <property type="match status" value="1"/>
</dbReference>
<feature type="transmembrane region" description="Helical" evidence="8">
    <location>
        <begin position="96"/>
        <end position="114"/>
    </location>
</feature>
<keyword evidence="3" id="KW-1003">Cell membrane</keyword>
<evidence type="ECO:0000313" key="10">
    <source>
        <dbReference type="EMBL" id="EAV47587.1"/>
    </source>
</evidence>
<dbReference type="EMBL" id="AAUX01000001">
    <property type="protein sequence ID" value="EAV47587.1"/>
    <property type="molecule type" value="Genomic_DNA"/>
</dbReference>
<keyword evidence="2" id="KW-0813">Transport</keyword>
<evidence type="ECO:0000256" key="2">
    <source>
        <dbReference type="ARBA" id="ARBA00022448"/>
    </source>
</evidence>
<feature type="transmembrane region" description="Helical" evidence="8">
    <location>
        <begin position="160"/>
        <end position="180"/>
    </location>
</feature>
<protein>
    <submittedName>
        <fullName evidence="10">Major facilitator superfamily MFS_1</fullName>
    </submittedName>
</protein>
<dbReference type="PIRSF" id="PIRSF004925">
    <property type="entry name" value="HcaT"/>
    <property type="match status" value="1"/>
</dbReference>
<feature type="transmembrane region" description="Helical" evidence="8">
    <location>
        <begin position="330"/>
        <end position="352"/>
    </location>
</feature>
<dbReference type="PROSITE" id="PS50850">
    <property type="entry name" value="MFS"/>
    <property type="match status" value="1"/>
</dbReference>
<reference evidence="10 11" key="1">
    <citation type="submission" date="2006-11" db="EMBL/GenBank/DDBJ databases">
        <authorList>
            <person name="Giovannoni S."/>
            <person name="Vergin K."/>
            <person name="Ferriera S."/>
            <person name="Johnson J."/>
            <person name="Kravitz S."/>
            <person name="Beeson K."/>
            <person name="Sutton G."/>
            <person name="Rogers Y.-H."/>
            <person name="Friedman R."/>
            <person name="Frazier M."/>
            <person name="Venter J.C."/>
        </authorList>
    </citation>
    <scope>NUCLEOTIDE SEQUENCE [LARGE SCALE GENOMIC DNA]</scope>
    <source>
        <strain evidence="10 11">HTCC2181</strain>
    </source>
</reference>
<comment type="subcellular location">
    <subcellularLocation>
        <location evidence="1">Cell inner membrane</location>
        <topology evidence="1">Multi-pass membrane protein</topology>
    </subcellularLocation>
</comment>
<dbReference type="GO" id="GO:0015528">
    <property type="term" value="F:lactose:proton symporter activity"/>
    <property type="evidence" value="ECO:0007669"/>
    <property type="project" value="TreeGrafter"/>
</dbReference>
<dbReference type="GO" id="GO:0030395">
    <property type="term" value="F:lactose binding"/>
    <property type="evidence" value="ECO:0007669"/>
    <property type="project" value="TreeGrafter"/>
</dbReference>
<dbReference type="GO" id="GO:0005886">
    <property type="term" value="C:plasma membrane"/>
    <property type="evidence" value="ECO:0007669"/>
    <property type="project" value="UniProtKB-SubCell"/>
</dbReference>
<dbReference type="AlphaFoldDB" id="A0P7S7"/>
<evidence type="ECO:0000256" key="8">
    <source>
        <dbReference type="SAM" id="Phobius"/>
    </source>
</evidence>
<evidence type="ECO:0000256" key="4">
    <source>
        <dbReference type="ARBA" id="ARBA00022519"/>
    </source>
</evidence>
<feature type="transmembrane region" description="Helical" evidence="8">
    <location>
        <begin position="236"/>
        <end position="256"/>
    </location>
</feature>
<feature type="domain" description="Major facilitator superfamily (MFS) profile" evidence="9">
    <location>
        <begin position="202"/>
        <end position="385"/>
    </location>
</feature>
<dbReference type="SUPFAM" id="SSF103473">
    <property type="entry name" value="MFS general substrate transporter"/>
    <property type="match status" value="1"/>
</dbReference>
<keyword evidence="5 8" id="KW-0812">Transmembrane</keyword>
<feature type="transmembrane region" description="Helical" evidence="8">
    <location>
        <begin position="41"/>
        <end position="60"/>
    </location>
</feature>
<evidence type="ECO:0000256" key="3">
    <source>
        <dbReference type="ARBA" id="ARBA00022475"/>
    </source>
</evidence>
<comment type="caution">
    <text evidence="10">The sequence shown here is derived from an EMBL/GenBank/DDBJ whole genome shotgun (WGS) entry which is preliminary data.</text>
</comment>
<dbReference type="PANTHER" id="PTHR23522">
    <property type="entry name" value="BLL5896 PROTEIN"/>
    <property type="match status" value="1"/>
</dbReference>
<evidence type="ECO:0000256" key="7">
    <source>
        <dbReference type="ARBA" id="ARBA00023136"/>
    </source>
</evidence>
<keyword evidence="11" id="KW-1185">Reference proteome</keyword>
<dbReference type="PANTHER" id="PTHR23522:SF10">
    <property type="entry name" value="3-PHENYLPROPIONIC ACID TRANSPORTER-RELATED"/>
    <property type="match status" value="1"/>
</dbReference>
<name>A0P7S7_9PROT</name>
<keyword evidence="6 8" id="KW-1133">Transmembrane helix</keyword>
<sequence length="385" mass="43219">MTNILFWQLARFYFVYYFFVGLFTPYWGLYLQSLEFNALQIGFLLSLFQFSRIFAPNFWGWLADHTEERARWIRFTALVGVIGFCGIFWANTFVTMLVIMMAMSIFTSSTLPLAESLTLAHLSSHKGDSSYSKIRLWGSVGFICAAFILGFIIDQLDINAVVWALLITQVAILGASMTIPEKKVQLLGVVRRPIISVIKNPQVIFVLIGCALMVSSHGLLYNFYSIFLKSHNYSSFVIGCLWSIGVVCEIAIFLLMPKILRRINVRQVILISLAFAVIRFYLIGAYVDHLLILIFAQMLHAATFGSFHVASIHIIEHFFNKDHHARGQTLYNSITYGVGGAIGGLGGGFMIESVGAEMTFSCSALLPLVGFLIIFFGLKDFPKNI</sequence>
<evidence type="ECO:0000259" key="9">
    <source>
        <dbReference type="PROSITE" id="PS50850"/>
    </source>
</evidence>
<feature type="transmembrane region" description="Helical" evidence="8">
    <location>
        <begin position="134"/>
        <end position="154"/>
    </location>
</feature>
<evidence type="ECO:0000256" key="5">
    <source>
        <dbReference type="ARBA" id="ARBA00022692"/>
    </source>
</evidence>
<accession>A0P7S7</accession>
<dbReference type="InterPro" id="IPR024989">
    <property type="entry name" value="MFS_assoc_dom"/>
</dbReference>
<keyword evidence="7 8" id="KW-0472">Membrane</keyword>
<feature type="transmembrane region" description="Helical" evidence="8">
    <location>
        <begin position="268"/>
        <end position="284"/>
    </location>
</feature>
<feature type="transmembrane region" description="Helical" evidence="8">
    <location>
        <begin position="358"/>
        <end position="378"/>
    </location>
</feature>